<comment type="function">
    <text evidence="8">Involved in the lipid remodeling steps of GPI-anchor maturation.</text>
</comment>
<dbReference type="OrthoDB" id="419770at2759"/>
<accession>A0A553NZR8</accession>
<evidence type="ECO:0000256" key="3">
    <source>
        <dbReference type="ARBA" id="ARBA00022502"/>
    </source>
</evidence>
<proteinExistence type="inferred from homology"/>
<keyword evidence="8" id="KW-0333">Golgi apparatus</keyword>
<feature type="transmembrane region" description="Helical" evidence="8">
    <location>
        <begin position="200"/>
        <end position="219"/>
    </location>
</feature>
<gene>
    <name evidence="9" type="ORF">TCAL_05939</name>
</gene>
<evidence type="ECO:0000256" key="4">
    <source>
        <dbReference type="ARBA" id="ARBA00022692"/>
    </source>
</evidence>
<keyword evidence="3 8" id="KW-0337">GPI-anchor biosynthesis</keyword>
<dbReference type="GO" id="GO:0006506">
    <property type="term" value="P:GPI anchor biosynthetic process"/>
    <property type="evidence" value="ECO:0007669"/>
    <property type="project" value="UniProtKB-KW"/>
</dbReference>
<keyword evidence="6 8" id="KW-1133">Transmembrane helix</keyword>
<comment type="caution">
    <text evidence="8">Lacks conserved residue(s) required for the propagation of feature annotation.</text>
</comment>
<dbReference type="STRING" id="6832.A0A553NZR8"/>
<feature type="chain" id="PRO_5022249362" description="Post-GPI attachment to proteins factor 3" evidence="8">
    <location>
        <begin position="26"/>
        <end position="328"/>
    </location>
</feature>
<feature type="transmembrane region" description="Helical" evidence="8">
    <location>
        <begin position="231"/>
        <end position="251"/>
    </location>
</feature>
<dbReference type="EMBL" id="VCGU01000009">
    <property type="protein sequence ID" value="TRY70936.1"/>
    <property type="molecule type" value="Genomic_DNA"/>
</dbReference>
<dbReference type="OMA" id="DFMIEDC"/>
<evidence type="ECO:0000256" key="2">
    <source>
        <dbReference type="ARBA" id="ARBA00006387"/>
    </source>
</evidence>
<evidence type="ECO:0000313" key="9">
    <source>
        <dbReference type="EMBL" id="TRY70936.1"/>
    </source>
</evidence>
<evidence type="ECO:0000256" key="6">
    <source>
        <dbReference type="ARBA" id="ARBA00022989"/>
    </source>
</evidence>
<comment type="similarity">
    <text evidence="2 8">Belongs to the PGAP3 family.</text>
</comment>
<protein>
    <recommendedName>
        <fullName evidence="8">Post-GPI attachment to proteins factor 3</fullName>
    </recommendedName>
</protein>
<comment type="caution">
    <text evidence="9">The sequence shown here is derived from an EMBL/GenBank/DDBJ whole genome shotgun (WGS) entry which is preliminary data.</text>
</comment>
<evidence type="ECO:0000313" key="10">
    <source>
        <dbReference type="Proteomes" id="UP000318571"/>
    </source>
</evidence>
<evidence type="ECO:0000256" key="1">
    <source>
        <dbReference type="ARBA" id="ARBA00004127"/>
    </source>
</evidence>
<evidence type="ECO:0000256" key="8">
    <source>
        <dbReference type="RuleBase" id="RU365066"/>
    </source>
</evidence>
<dbReference type="PANTHER" id="PTHR13148:SF0">
    <property type="entry name" value="POST-GPI ATTACHMENT TO PROTEINS FACTOR 3"/>
    <property type="match status" value="1"/>
</dbReference>
<evidence type="ECO:0000256" key="5">
    <source>
        <dbReference type="ARBA" id="ARBA00022729"/>
    </source>
</evidence>
<dbReference type="PANTHER" id="PTHR13148">
    <property type="entry name" value="PER1-RELATED"/>
    <property type="match status" value="1"/>
</dbReference>
<dbReference type="Proteomes" id="UP000318571">
    <property type="component" value="Chromosome 9"/>
</dbReference>
<feature type="signal peptide" evidence="8">
    <location>
        <begin position="1"/>
        <end position="25"/>
    </location>
</feature>
<dbReference type="AlphaFoldDB" id="A0A553NZR8"/>
<name>A0A553NZR8_TIGCA</name>
<feature type="transmembrane region" description="Helical" evidence="8">
    <location>
        <begin position="112"/>
        <end position="129"/>
    </location>
</feature>
<feature type="transmembrane region" description="Helical" evidence="8">
    <location>
        <begin position="141"/>
        <end position="161"/>
    </location>
</feature>
<feature type="transmembrane region" description="Helical" evidence="8">
    <location>
        <begin position="263"/>
        <end position="285"/>
    </location>
</feature>
<keyword evidence="10" id="KW-1185">Reference proteome</keyword>
<dbReference type="GO" id="GO:0016788">
    <property type="term" value="F:hydrolase activity, acting on ester bonds"/>
    <property type="evidence" value="ECO:0007669"/>
    <property type="project" value="TreeGrafter"/>
</dbReference>
<keyword evidence="5 8" id="KW-0732">Signal</keyword>
<dbReference type="Pfam" id="PF04080">
    <property type="entry name" value="Per1"/>
    <property type="match status" value="1"/>
</dbReference>
<keyword evidence="7 8" id="KW-0472">Membrane</keyword>
<dbReference type="InterPro" id="IPR007217">
    <property type="entry name" value="Per1-like"/>
</dbReference>
<dbReference type="GO" id="GO:0005789">
    <property type="term" value="C:endoplasmic reticulum membrane"/>
    <property type="evidence" value="ECO:0007669"/>
    <property type="project" value="TreeGrafter"/>
</dbReference>
<organism evidence="9 10">
    <name type="scientific">Tigriopus californicus</name>
    <name type="common">Marine copepod</name>
    <dbReference type="NCBI Taxonomy" id="6832"/>
    <lineage>
        <taxon>Eukaryota</taxon>
        <taxon>Metazoa</taxon>
        <taxon>Ecdysozoa</taxon>
        <taxon>Arthropoda</taxon>
        <taxon>Crustacea</taxon>
        <taxon>Multicrustacea</taxon>
        <taxon>Hexanauplia</taxon>
        <taxon>Copepoda</taxon>
        <taxon>Harpacticoida</taxon>
        <taxon>Harpacticidae</taxon>
        <taxon>Tigriopus</taxon>
    </lineage>
</organism>
<comment type="subcellular location">
    <subcellularLocation>
        <location evidence="1">Endomembrane system</location>
        <topology evidence="1">Multi-pass membrane protein</topology>
    </subcellularLocation>
    <subcellularLocation>
        <location evidence="8">Golgi apparatus membrane</location>
        <topology evidence="8">Multi-pass membrane protein</topology>
    </subcellularLocation>
</comment>
<keyword evidence="4 8" id="KW-0812">Transmembrane</keyword>
<reference evidence="9 10" key="1">
    <citation type="journal article" date="2018" name="Nat. Ecol. Evol.">
        <title>Genomic signatures of mitonuclear coevolution across populations of Tigriopus californicus.</title>
        <authorList>
            <person name="Barreto F.S."/>
            <person name="Watson E.T."/>
            <person name="Lima T.G."/>
            <person name="Willett C.S."/>
            <person name="Edmands S."/>
            <person name="Li W."/>
            <person name="Burton R.S."/>
        </authorList>
    </citation>
    <scope>NUCLEOTIDE SEQUENCE [LARGE SCALE GENOMIC DNA]</scope>
    <source>
        <strain evidence="9 10">San Diego</strain>
    </source>
</reference>
<evidence type="ECO:0000256" key="7">
    <source>
        <dbReference type="ARBA" id="ARBA00023136"/>
    </source>
</evidence>
<sequence length="328" mass="38425">MDPKTKCVLVLTFLAVYSSYDLVSASRGDGSGFQKRCLSSCFALNCSTPDRIEVFHSNQPLFEHWLQWSCQDECRYTCMWETVEAFHRLGEKTPQFHGKWPFKRIFGVQEPASAFFSVLNFLPHAILLRRFRRKINSSTRMYRVWCLYGIVSMNTWLWSTVFHTRDFDWTEKMDYFCAFSIVTYSLMAFILRLCGPNWNWTSNAACVACLAMFVNHIYRMAFVKFDYGYNMTLNVAVGAANSLCWIAWIIWHWNTKPHVKNALISVLLLNGTILLELLDFPPLLWSFDSHSLWHLSTAPIHWFWYKFITADCLDLQADLQAENKKKLV</sequence>
<dbReference type="GO" id="GO:0000139">
    <property type="term" value="C:Golgi membrane"/>
    <property type="evidence" value="ECO:0007669"/>
    <property type="project" value="UniProtKB-SubCell"/>
</dbReference>
<feature type="transmembrane region" description="Helical" evidence="8">
    <location>
        <begin position="173"/>
        <end position="193"/>
    </location>
</feature>